<dbReference type="SUPFAM" id="SSF55874">
    <property type="entry name" value="ATPase domain of HSP90 chaperone/DNA topoisomerase II/histidine kinase"/>
    <property type="match status" value="1"/>
</dbReference>
<dbReference type="RefSeq" id="WP_380788782.1">
    <property type="nucleotide sequence ID" value="NZ_JBHTKR010000001.1"/>
</dbReference>
<evidence type="ECO:0000313" key="2">
    <source>
        <dbReference type="Proteomes" id="UP001597151"/>
    </source>
</evidence>
<dbReference type="InterPro" id="IPR036890">
    <property type="entry name" value="HATPase_C_sf"/>
</dbReference>
<accession>A0ABW3TAC9</accession>
<organism evidence="1 2">
    <name type="scientific">Seohaeicola saemankumensis</name>
    <dbReference type="NCBI Taxonomy" id="481181"/>
    <lineage>
        <taxon>Bacteria</taxon>
        <taxon>Pseudomonadati</taxon>
        <taxon>Pseudomonadota</taxon>
        <taxon>Alphaproteobacteria</taxon>
        <taxon>Rhodobacterales</taxon>
        <taxon>Roseobacteraceae</taxon>
        <taxon>Seohaeicola</taxon>
    </lineage>
</organism>
<comment type="caution">
    <text evidence="1">The sequence shown here is derived from an EMBL/GenBank/DDBJ whole genome shotgun (WGS) entry which is preliminary data.</text>
</comment>
<evidence type="ECO:0008006" key="3">
    <source>
        <dbReference type="Google" id="ProtNLM"/>
    </source>
</evidence>
<dbReference type="EMBL" id="JBHTKR010000001">
    <property type="protein sequence ID" value="MFD1193472.1"/>
    <property type="molecule type" value="Genomic_DNA"/>
</dbReference>
<dbReference type="Gene3D" id="3.30.565.10">
    <property type="entry name" value="Histidine kinase-like ATPase, C-terminal domain"/>
    <property type="match status" value="1"/>
</dbReference>
<evidence type="ECO:0000313" key="1">
    <source>
        <dbReference type="EMBL" id="MFD1193472.1"/>
    </source>
</evidence>
<reference evidence="2" key="1">
    <citation type="journal article" date="2019" name="Int. J. Syst. Evol. Microbiol.">
        <title>The Global Catalogue of Microorganisms (GCM) 10K type strain sequencing project: providing services to taxonomists for standard genome sequencing and annotation.</title>
        <authorList>
            <consortium name="The Broad Institute Genomics Platform"/>
            <consortium name="The Broad Institute Genome Sequencing Center for Infectious Disease"/>
            <person name="Wu L."/>
            <person name="Ma J."/>
        </authorList>
    </citation>
    <scope>NUCLEOTIDE SEQUENCE [LARGE SCALE GENOMIC DNA]</scope>
    <source>
        <strain evidence="2">CCUG 55328</strain>
    </source>
</reference>
<sequence>MSTKRILVPDFSTGNRIMEFNHELMECESAILDFSGIGFAKPAGMVLLSQIIRNSVKAGKISGFEGASPYGYPANVGFFDGCLLNVPKHEAAGGETYLPLQCVDLEEWKISAVKGNIPFGELANQKVGRMAYLISRQARGDLFDLIKYCLREIVRNAMEHGDGKEMWLSGQYWPGNNEVELCIFDNGIGIRSSLAKNEKFSKVASDLDAIRLAILPSISGNRAYGSADEIDAEDGAGQWSNSGFGLYVTSQLSKNCGYFVIGSGDGYQQLSGVESKKGFFGLSGTYIAMHFNVAELGRTAARVDEVVKIGESFAKRHFASGAEVLASAASKILIQ</sequence>
<gene>
    <name evidence="1" type="ORF">ACFQ3C_02160</name>
</gene>
<keyword evidence="2" id="KW-1185">Reference proteome</keyword>
<proteinExistence type="predicted"/>
<dbReference type="Proteomes" id="UP001597151">
    <property type="component" value="Unassembled WGS sequence"/>
</dbReference>
<protein>
    <recommendedName>
        <fullName evidence="3">ATP-binding protein</fullName>
    </recommendedName>
</protein>
<name>A0ABW3TAC9_9RHOB</name>